<proteinExistence type="predicted"/>
<dbReference type="EMBL" id="CP042434">
    <property type="protein sequence ID" value="QEC74381.1"/>
    <property type="molecule type" value="Genomic_DNA"/>
</dbReference>
<keyword evidence="2" id="KW-1185">Reference proteome</keyword>
<gene>
    <name evidence="1" type="ORF">FSB73_20865</name>
</gene>
<accession>A0A5B8VT99</accession>
<evidence type="ECO:0000313" key="1">
    <source>
        <dbReference type="EMBL" id="QEC74381.1"/>
    </source>
</evidence>
<dbReference type="Proteomes" id="UP000321291">
    <property type="component" value="Chromosome"/>
</dbReference>
<dbReference type="AlphaFoldDB" id="A0A5B8VT99"/>
<name>A0A5B8VT99_9BACT</name>
<dbReference type="KEGG" id="agi:FSB73_20865"/>
<organism evidence="1 2">
    <name type="scientific">Arachidicoccus ginsenosidivorans</name>
    <dbReference type="NCBI Taxonomy" id="496057"/>
    <lineage>
        <taxon>Bacteria</taxon>
        <taxon>Pseudomonadati</taxon>
        <taxon>Bacteroidota</taxon>
        <taxon>Chitinophagia</taxon>
        <taxon>Chitinophagales</taxon>
        <taxon>Chitinophagaceae</taxon>
        <taxon>Arachidicoccus</taxon>
    </lineage>
</organism>
<protein>
    <submittedName>
        <fullName evidence="1">DUF4138 domain-containing protein</fullName>
    </submittedName>
</protein>
<reference evidence="1 2" key="1">
    <citation type="journal article" date="2017" name="Int. J. Syst. Evol. Microbiol.">
        <title>Arachidicoccus ginsenosidivorans sp. nov., with ginsenoside-converting activity isolated from ginseng cultivating soil.</title>
        <authorList>
            <person name="Siddiqi M.Z."/>
            <person name="Aslam Z."/>
            <person name="Im W.T."/>
        </authorList>
    </citation>
    <scope>NUCLEOTIDE SEQUENCE [LARGE SCALE GENOMIC DNA]</scope>
    <source>
        <strain evidence="1 2">Gsoil 809</strain>
    </source>
</reference>
<sequence>MVNGQQIIVAVPRFTITDGKQLAIILREENGDRNMTLKVKERIFRKTKDLQLSNLAKRRTKL</sequence>
<evidence type="ECO:0000313" key="2">
    <source>
        <dbReference type="Proteomes" id="UP000321291"/>
    </source>
</evidence>